<dbReference type="EMBL" id="JACTAM010000022">
    <property type="protein sequence ID" value="KAI2650342.1"/>
    <property type="molecule type" value="Genomic_DNA"/>
</dbReference>
<keyword evidence="6" id="KW-0238">DNA-binding</keyword>
<dbReference type="SMART" id="SM00399">
    <property type="entry name" value="ZnF_C4"/>
    <property type="match status" value="1"/>
</dbReference>
<evidence type="ECO:0000256" key="1">
    <source>
        <dbReference type="ARBA" id="ARBA00004123"/>
    </source>
</evidence>
<dbReference type="PANTHER" id="PTHR24086:SF49">
    <property type="entry name" value="NR5A2 PROTEIN"/>
    <property type="match status" value="1"/>
</dbReference>
<dbReference type="PRINTS" id="PR00047">
    <property type="entry name" value="STROIDFINGER"/>
</dbReference>
<evidence type="ECO:0000313" key="12">
    <source>
        <dbReference type="EMBL" id="KAI2650342.1"/>
    </source>
</evidence>
<evidence type="ECO:0000256" key="6">
    <source>
        <dbReference type="ARBA" id="ARBA00023125"/>
    </source>
</evidence>
<reference evidence="12 13" key="1">
    <citation type="submission" date="2022-01" db="EMBL/GenBank/DDBJ databases">
        <title>A high-quality chromosome-level genome assembly of rohu carp, Labeo rohita.</title>
        <authorList>
            <person name="Arick M.A. II"/>
            <person name="Hsu C.-Y."/>
            <person name="Magbanua Z."/>
            <person name="Pechanova O."/>
            <person name="Grover C."/>
            <person name="Miller E."/>
            <person name="Thrash A."/>
            <person name="Ezzel L."/>
            <person name="Alam S."/>
            <person name="Benzie J."/>
            <person name="Hamilton M."/>
            <person name="Karsi A."/>
            <person name="Lawrence M.L."/>
            <person name="Peterson D.G."/>
        </authorList>
    </citation>
    <scope>NUCLEOTIDE SEQUENCE [LARGE SCALE GENOMIC DNA]</scope>
    <source>
        <strain evidence="13">BAU-BD-2019</strain>
        <tissue evidence="12">Blood</tissue>
    </source>
</reference>
<dbReference type="PANTHER" id="PTHR24086">
    <property type="entry name" value="NUCLEAR RECEPTOR SUBFAMILY 5 GROUP A"/>
    <property type="match status" value="1"/>
</dbReference>
<keyword evidence="3" id="KW-0863">Zinc-finger</keyword>
<dbReference type="InterPro" id="IPR016355">
    <property type="entry name" value="NR5-like"/>
</dbReference>
<keyword evidence="4" id="KW-0862">Zinc</keyword>
<evidence type="ECO:0000259" key="11">
    <source>
        <dbReference type="PROSITE" id="PS51030"/>
    </source>
</evidence>
<keyword evidence="9" id="KW-0539">Nucleus</keyword>
<evidence type="ECO:0000313" key="13">
    <source>
        <dbReference type="Proteomes" id="UP000830375"/>
    </source>
</evidence>
<evidence type="ECO:0000256" key="8">
    <source>
        <dbReference type="ARBA" id="ARBA00023170"/>
    </source>
</evidence>
<accession>A0ABQ8LI43</accession>
<keyword evidence="13" id="KW-1185">Reference proteome</keyword>
<dbReference type="SUPFAM" id="SSF57716">
    <property type="entry name" value="Glucocorticoid receptor-like (DNA-binding domain)"/>
    <property type="match status" value="1"/>
</dbReference>
<sequence>MSTSLESQLGQRDSSKDLVCLFAGVSEQRAEALILGPIRSERSADWLTRCQCGVNKAARSLLNFTDRATQSARGGGARAKFLTVRALRFKDQHHSRCKDHPNELTQRGAARTHQRLSRAVMLPKVESESLGLARSHGEQGHMPGNMQAPQFKMMDYSYDEDLDEMCPVCGDKGFFKRTVQNNKRYTCIENQSCQIDKTQRKRCPYCRFQKCLTVGMKLEGYEALQHPVRPVQRDERSLILPTGLF</sequence>
<name>A0ABQ8LI43_LABRO</name>
<evidence type="ECO:0000256" key="2">
    <source>
        <dbReference type="ARBA" id="ARBA00022723"/>
    </source>
</evidence>
<keyword evidence="5" id="KW-0805">Transcription regulation</keyword>
<dbReference type="Pfam" id="PF00105">
    <property type="entry name" value="zf-C4"/>
    <property type="match status" value="1"/>
</dbReference>
<evidence type="ECO:0000256" key="9">
    <source>
        <dbReference type="ARBA" id="ARBA00023242"/>
    </source>
</evidence>
<evidence type="ECO:0000256" key="10">
    <source>
        <dbReference type="SAM" id="MobiDB-lite"/>
    </source>
</evidence>
<comment type="subcellular location">
    <subcellularLocation>
        <location evidence="1">Nucleus</location>
    </subcellularLocation>
</comment>
<feature type="domain" description="Nuclear receptor" evidence="11">
    <location>
        <begin position="172"/>
        <end position="223"/>
    </location>
</feature>
<organism evidence="12 13">
    <name type="scientific">Labeo rohita</name>
    <name type="common">Indian major carp</name>
    <name type="synonym">Cyprinus rohita</name>
    <dbReference type="NCBI Taxonomy" id="84645"/>
    <lineage>
        <taxon>Eukaryota</taxon>
        <taxon>Metazoa</taxon>
        <taxon>Chordata</taxon>
        <taxon>Craniata</taxon>
        <taxon>Vertebrata</taxon>
        <taxon>Euteleostomi</taxon>
        <taxon>Actinopterygii</taxon>
        <taxon>Neopterygii</taxon>
        <taxon>Teleostei</taxon>
        <taxon>Ostariophysi</taxon>
        <taxon>Cypriniformes</taxon>
        <taxon>Cyprinidae</taxon>
        <taxon>Labeoninae</taxon>
        <taxon>Labeonini</taxon>
        <taxon>Labeo</taxon>
    </lineage>
</organism>
<dbReference type="InterPro" id="IPR001628">
    <property type="entry name" value="Znf_hrmn_rcpt"/>
</dbReference>
<dbReference type="InterPro" id="IPR013088">
    <property type="entry name" value="Znf_NHR/GATA"/>
</dbReference>
<evidence type="ECO:0000256" key="7">
    <source>
        <dbReference type="ARBA" id="ARBA00023163"/>
    </source>
</evidence>
<keyword evidence="8 12" id="KW-0675">Receptor</keyword>
<dbReference type="Gene3D" id="3.30.50.10">
    <property type="entry name" value="Erythroid Transcription Factor GATA-1, subunit A"/>
    <property type="match status" value="1"/>
</dbReference>
<protein>
    <submittedName>
        <fullName evidence="12">Nuclear receptor subfamily 5 group A member 2</fullName>
    </submittedName>
</protein>
<evidence type="ECO:0000256" key="5">
    <source>
        <dbReference type="ARBA" id="ARBA00023015"/>
    </source>
</evidence>
<keyword evidence="7" id="KW-0804">Transcription</keyword>
<keyword evidence="2" id="KW-0479">Metal-binding</keyword>
<proteinExistence type="predicted"/>
<dbReference type="PROSITE" id="PS51030">
    <property type="entry name" value="NUCLEAR_REC_DBD_2"/>
    <property type="match status" value="1"/>
</dbReference>
<gene>
    <name evidence="12" type="ORF">H4Q32_000308</name>
</gene>
<comment type="caution">
    <text evidence="12">The sequence shown here is derived from an EMBL/GenBank/DDBJ whole genome shotgun (WGS) entry which is preliminary data.</text>
</comment>
<feature type="region of interest" description="Disordered" evidence="10">
    <location>
        <begin position="95"/>
        <end position="115"/>
    </location>
</feature>
<evidence type="ECO:0000256" key="4">
    <source>
        <dbReference type="ARBA" id="ARBA00022833"/>
    </source>
</evidence>
<dbReference type="Proteomes" id="UP000830375">
    <property type="component" value="Unassembled WGS sequence"/>
</dbReference>
<evidence type="ECO:0000256" key="3">
    <source>
        <dbReference type="ARBA" id="ARBA00022771"/>
    </source>
</evidence>